<dbReference type="OrthoDB" id="25106at2"/>
<dbReference type="AlphaFoldDB" id="A0A3A3YXF3"/>
<keyword evidence="4" id="KW-0479">Metal-binding</keyword>
<dbReference type="GO" id="GO:0004497">
    <property type="term" value="F:monooxygenase activity"/>
    <property type="evidence" value="ECO:0007669"/>
    <property type="project" value="UniProtKB-ARBA"/>
</dbReference>
<proteinExistence type="predicted"/>
<keyword evidence="7" id="KW-1015">Disulfide bond</keyword>
<dbReference type="PRINTS" id="PR00162">
    <property type="entry name" value="RIESKE"/>
</dbReference>
<dbReference type="InterPro" id="IPR036922">
    <property type="entry name" value="Rieske_2Fe-2S_sf"/>
</dbReference>
<evidence type="ECO:0000256" key="3">
    <source>
        <dbReference type="ARBA" id="ARBA00022714"/>
    </source>
</evidence>
<evidence type="ECO:0000256" key="5">
    <source>
        <dbReference type="ARBA" id="ARBA00023004"/>
    </source>
</evidence>
<keyword evidence="6" id="KW-0411">Iron-sulfur</keyword>
<dbReference type="RefSeq" id="WP_119951414.1">
    <property type="nucleotide sequence ID" value="NZ_QZEZ01000008.1"/>
</dbReference>
<evidence type="ECO:0000256" key="4">
    <source>
        <dbReference type="ARBA" id="ARBA00022723"/>
    </source>
</evidence>
<dbReference type="Gene3D" id="2.102.10.10">
    <property type="entry name" value="Rieske [2Fe-2S] iron-sulphur domain"/>
    <property type="match status" value="1"/>
</dbReference>
<dbReference type="PROSITE" id="PS51296">
    <property type="entry name" value="RIESKE"/>
    <property type="match status" value="1"/>
</dbReference>
<dbReference type="GO" id="GO:0046872">
    <property type="term" value="F:metal ion binding"/>
    <property type="evidence" value="ECO:0007669"/>
    <property type="project" value="UniProtKB-KW"/>
</dbReference>
<comment type="function">
    <text evidence="1">Iron-sulfur subunit of the cytochrome bc1 complex, an essential component of the respiratory electron transport chain required for ATP synthesis. The bc1 complex catalyzes the oxidation of menaquinol and the reduction of cytochrome c in the respiratory chain. The bc1 complex operates through a Q-cycle mechanism that couples electron transfer to generation of the proton gradient that drives ATP synthesis.</text>
</comment>
<dbReference type="Pfam" id="PF00355">
    <property type="entry name" value="Rieske"/>
    <property type="match status" value="1"/>
</dbReference>
<dbReference type="InterPro" id="IPR005805">
    <property type="entry name" value="Rieske_Fe-S_prot_C"/>
</dbReference>
<keyword evidence="5" id="KW-0408">Iron</keyword>
<dbReference type="InterPro" id="IPR006311">
    <property type="entry name" value="TAT_signal"/>
</dbReference>
<evidence type="ECO:0000256" key="6">
    <source>
        <dbReference type="ARBA" id="ARBA00023014"/>
    </source>
</evidence>
<accession>A0A3A3YXF3</accession>
<dbReference type="PANTHER" id="PTHR10134">
    <property type="entry name" value="CYTOCHROME B-C1 COMPLEX SUBUNIT RIESKE, MITOCHONDRIAL"/>
    <property type="match status" value="1"/>
</dbReference>
<reference evidence="11 12" key="1">
    <citation type="submission" date="2018-09" db="EMBL/GenBank/DDBJ databases">
        <title>YIM 75000 draft genome.</title>
        <authorList>
            <person name="Tang S."/>
            <person name="Feng Y."/>
        </authorList>
    </citation>
    <scope>NUCLEOTIDE SEQUENCE [LARGE SCALE GENOMIC DNA]</scope>
    <source>
        <strain evidence="11 12">YIM 75000</strain>
    </source>
</reference>
<protein>
    <recommendedName>
        <fullName evidence="2">Cytochrome bc1 complex Rieske iron-sulfur subunit</fullName>
    </recommendedName>
    <alternativeName>
        <fullName evidence="8">Cytochrome bc1 reductase complex subunit QcrA</fullName>
    </alternativeName>
</protein>
<dbReference type="SUPFAM" id="SSF50022">
    <property type="entry name" value="ISP domain"/>
    <property type="match status" value="1"/>
</dbReference>
<dbReference type="EMBL" id="QZEZ01000008">
    <property type="protein sequence ID" value="RJK93743.1"/>
    <property type="molecule type" value="Genomic_DNA"/>
</dbReference>
<evidence type="ECO:0000256" key="1">
    <source>
        <dbReference type="ARBA" id="ARBA00002494"/>
    </source>
</evidence>
<evidence type="ECO:0000259" key="10">
    <source>
        <dbReference type="PROSITE" id="PS51296"/>
    </source>
</evidence>
<evidence type="ECO:0000256" key="9">
    <source>
        <dbReference type="ARBA" id="ARBA00034078"/>
    </source>
</evidence>
<dbReference type="GO" id="GO:0051537">
    <property type="term" value="F:2 iron, 2 sulfur cluster binding"/>
    <property type="evidence" value="ECO:0007669"/>
    <property type="project" value="UniProtKB-KW"/>
</dbReference>
<evidence type="ECO:0000256" key="8">
    <source>
        <dbReference type="ARBA" id="ARBA00029586"/>
    </source>
</evidence>
<dbReference type="Proteomes" id="UP000265614">
    <property type="component" value="Unassembled WGS sequence"/>
</dbReference>
<sequence>MDQHDERHPLQPALLPDRRVVLRGALGATVLAGTLSACSGAADEAAPGAGDDAAGATPGTVVAAAADVPEGSGVIVGGLVVTQPTAGEFRAFGVTCTHAQCAVRDVEGAEIVCPCHGSRFSVQDGAALTGPASSPLEEVAVRLQGADVVRA</sequence>
<dbReference type="GO" id="GO:0016020">
    <property type="term" value="C:membrane"/>
    <property type="evidence" value="ECO:0007669"/>
    <property type="project" value="InterPro"/>
</dbReference>
<name>A0A3A3YXF3_9ACTN</name>
<evidence type="ECO:0000313" key="11">
    <source>
        <dbReference type="EMBL" id="RJK93743.1"/>
    </source>
</evidence>
<organism evidence="11 12">
    <name type="scientific">Vallicoccus soli</name>
    <dbReference type="NCBI Taxonomy" id="2339232"/>
    <lineage>
        <taxon>Bacteria</taxon>
        <taxon>Bacillati</taxon>
        <taxon>Actinomycetota</taxon>
        <taxon>Actinomycetes</taxon>
        <taxon>Motilibacterales</taxon>
        <taxon>Vallicoccaceae</taxon>
        <taxon>Vallicoccus</taxon>
    </lineage>
</organism>
<evidence type="ECO:0000256" key="2">
    <source>
        <dbReference type="ARBA" id="ARBA00015816"/>
    </source>
</evidence>
<dbReference type="InterPro" id="IPR017941">
    <property type="entry name" value="Rieske_2Fe-2S"/>
</dbReference>
<dbReference type="GO" id="GO:0016705">
    <property type="term" value="F:oxidoreductase activity, acting on paired donors, with incorporation or reduction of molecular oxygen"/>
    <property type="evidence" value="ECO:0007669"/>
    <property type="project" value="UniProtKB-ARBA"/>
</dbReference>
<evidence type="ECO:0000313" key="12">
    <source>
        <dbReference type="Proteomes" id="UP000265614"/>
    </source>
</evidence>
<feature type="domain" description="Rieske" evidence="10">
    <location>
        <begin position="60"/>
        <end position="150"/>
    </location>
</feature>
<keyword evidence="12" id="KW-1185">Reference proteome</keyword>
<dbReference type="CDD" id="cd03467">
    <property type="entry name" value="Rieske"/>
    <property type="match status" value="1"/>
</dbReference>
<comment type="cofactor">
    <cofactor evidence="9">
        <name>[2Fe-2S] cluster</name>
        <dbReference type="ChEBI" id="CHEBI:190135"/>
    </cofactor>
</comment>
<keyword evidence="3" id="KW-0001">2Fe-2S</keyword>
<evidence type="ECO:0000256" key="7">
    <source>
        <dbReference type="ARBA" id="ARBA00023157"/>
    </source>
</evidence>
<dbReference type="InterPro" id="IPR014349">
    <property type="entry name" value="Rieske_Fe-S_prot"/>
</dbReference>
<comment type="caution">
    <text evidence="11">The sequence shown here is derived from an EMBL/GenBank/DDBJ whole genome shotgun (WGS) entry which is preliminary data.</text>
</comment>
<dbReference type="PROSITE" id="PS51318">
    <property type="entry name" value="TAT"/>
    <property type="match status" value="1"/>
</dbReference>
<gene>
    <name evidence="11" type="ORF">D5H78_15510</name>
</gene>